<reference evidence="3" key="2">
    <citation type="submission" date="2020-09" db="EMBL/GenBank/DDBJ databases">
        <authorList>
            <person name="Sun Q."/>
            <person name="Zhou Y."/>
        </authorList>
    </citation>
    <scope>NUCLEOTIDE SEQUENCE</scope>
    <source>
        <strain evidence="3">CGMCC 1.15758</strain>
    </source>
</reference>
<keyword evidence="2" id="KW-0472">Membrane</keyword>
<dbReference type="RefSeq" id="WP_117002101.1">
    <property type="nucleotide sequence ID" value="NZ_BMJS01000005.1"/>
</dbReference>
<comment type="caution">
    <text evidence="3">The sequence shown here is derived from an EMBL/GenBank/DDBJ whole genome shotgun (WGS) entry which is preliminary data.</text>
</comment>
<evidence type="ECO:0008006" key="5">
    <source>
        <dbReference type="Google" id="ProtNLM"/>
    </source>
</evidence>
<reference evidence="3" key="1">
    <citation type="journal article" date="2014" name="Int. J. Syst. Evol. Microbiol.">
        <title>Complete genome sequence of Corynebacterium casei LMG S-19264T (=DSM 44701T), isolated from a smear-ripened cheese.</title>
        <authorList>
            <consortium name="US DOE Joint Genome Institute (JGI-PGF)"/>
            <person name="Walter F."/>
            <person name="Albersmeier A."/>
            <person name="Kalinowski J."/>
            <person name="Ruckert C."/>
        </authorList>
    </citation>
    <scope>NUCLEOTIDE SEQUENCE</scope>
    <source>
        <strain evidence="3">CGMCC 1.15758</strain>
    </source>
</reference>
<dbReference type="EMBL" id="BMJS01000005">
    <property type="protein sequence ID" value="GGF92716.1"/>
    <property type="molecule type" value="Genomic_DNA"/>
</dbReference>
<keyword evidence="2" id="KW-1133">Transmembrane helix</keyword>
<proteinExistence type="predicted"/>
<evidence type="ECO:0000256" key="2">
    <source>
        <dbReference type="SAM" id="Phobius"/>
    </source>
</evidence>
<keyword evidence="1" id="KW-0175">Coiled coil</keyword>
<dbReference type="OrthoDB" id="5630031at2"/>
<evidence type="ECO:0000313" key="3">
    <source>
        <dbReference type="EMBL" id="GGF92716.1"/>
    </source>
</evidence>
<gene>
    <name evidence="3" type="ORF">GCM10010995_07350</name>
</gene>
<keyword evidence="2" id="KW-0812">Transmembrane</keyword>
<name>A0A8J2Z371_9GAMM</name>
<dbReference type="AlphaFoldDB" id="A0A8J2Z371"/>
<evidence type="ECO:0000256" key="1">
    <source>
        <dbReference type="SAM" id="Coils"/>
    </source>
</evidence>
<protein>
    <recommendedName>
        <fullName evidence="5">Pilin accessory protein (PilO)</fullName>
    </recommendedName>
</protein>
<accession>A0A8J2Z371</accession>
<feature type="coiled-coil region" evidence="1">
    <location>
        <begin position="236"/>
        <end position="263"/>
    </location>
</feature>
<keyword evidence="4" id="KW-1185">Reference proteome</keyword>
<organism evidence="3 4">
    <name type="scientific">Cysteiniphilum litorale</name>
    <dbReference type="NCBI Taxonomy" id="2056700"/>
    <lineage>
        <taxon>Bacteria</taxon>
        <taxon>Pseudomonadati</taxon>
        <taxon>Pseudomonadota</taxon>
        <taxon>Gammaproteobacteria</taxon>
        <taxon>Thiotrichales</taxon>
        <taxon>Fastidiosibacteraceae</taxon>
        <taxon>Cysteiniphilum</taxon>
    </lineage>
</organism>
<sequence>MLDKYAFGLTWIATASKKEFYRDNLGQTGFYQGSSKRTAITHSKENISKISVAAILADQFENLLLITDKLDFKDKNGKPLYWLCMIERGAVVISGTLLSHQEATDALLANGSIAQESQMDINISGDEILSHDALSAALPYLGHRIKGSTKSYTVCLDIEDESLINLCGLIDVAEIQVLNLFDLLSQEHPTWRRYSIVVIKKPKLKYVVIAAIIVVSALWYGYSYYKDHLDQTARERVLQQQQLERQRIQAENLKRQHDLFIKNIQSKNAFYVLSNFLNAVNRMPYYNHGWQMSGVQFDAEQTSELVVTYQRMHYANMKDLILLKDTISATQMELAKNTDSAALTVKFDYLSQKRAYNITLTDFKDKKGRFNALASLISALQDSHLVYALDKTVSDNTGNHIQMLSVSGEGITAFRQLIEATANNAYLTIKAFTVVFDHGQIRKWQFKGSMYE</sequence>
<feature type="transmembrane region" description="Helical" evidence="2">
    <location>
        <begin position="204"/>
        <end position="222"/>
    </location>
</feature>
<dbReference type="Proteomes" id="UP000636949">
    <property type="component" value="Unassembled WGS sequence"/>
</dbReference>
<evidence type="ECO:0000313" key="4">
    <source>
        <dbReference type="Proteomes" id="UP000636949"/>
    </source>
</evidence>